<dbReference type="InterPro" id="IPR005225">
    <property type="entry name" value="Small_GTP-bd"/>
</dbReference>
<dbReference type="GO" id="GO:0003924">
    <property type="term" value="F:GTPase activity"/>
    <property type="evidence" value="ECO:0007669"/>
    <property type="project" value="InterPro"/>
</dbReference>
<keyword evidence="1" id="KW-0547">Nucleotide-binding</keyword>
<dbReference type="EMBL" id="GL983930">
    <property type="protein sequence ID" value="EGR30930.1"/>
    <property type="molecule type" value="Genomic_DNA"/>
</dbReference>
<dbReference type="PROSITE" id="PS51420">
    <property type="entry name" value="RHO"/>
    <property type="match status" value="1"/>
</dbReference>
<dbReference type="SMART" id="SM00176">
    <property type="entry name" value="RAN"/>
    <property type="match status" value="1"/>
</dbReference>
<dbReference type="PRINTS" id="PR00449">
    <property type="entry name" value="RASTRNSFRMNG"/>
</dbReference>
<dbReference type="SMART" id="SM00174">
    <property type="entry name" value="RHO"/>
    <property type="match status" value="1"/>
</dbReference>
<evidence type="ECO:0000313" key="3">
    <source>
        <dbReference type="EMBL" id="EGR30930.1"/>
    </source>
</evidence>
<dbReference type="Pfam" id="PF00071">
    <property type="entry name" value="Ras"/>
    <property type="match status" value="1"/>
</dbReference>
<accession>G0QV23</accession>
<proteinExistence type="predicted"/>
<dbReference type="AlphaFoldDB" id="G0QV23"/>
<feature type="region of interest" description="Disordered" evidence="2">
    <location>
        <begin position="178"/>
        <end position="203"/>
    </location>
</feature>
<keyword evidence="3" id="KW-0560">Oxidoreductase</keyword>
<gene>
    <name evidence="3" type="ORF">IMG5_120950</name>
</gene>
<evidence type="ECO:0000313" key="4">
    <source>
        <dbReference type="Proteomes" id="UP000008983"/>
    </source>
</evidence>
<dbReference type="SMART" id="SM00175">
    <property type="entry name" value="RAB"/>
    <property type="match status" value="1"/>
</dbReference>
<dbReference type="FunFam" id="3.40.50.300:FF:001462">
    <property type="entry name" value="Small GTP-binding protein, putative"/>
    <property type="match status" value="1"/>
</dbReference>
<keyword evidence="4" id="KW-1185">Reference proteome</keyword>
<evidence type="ECO:0000256" key="2">
    <source>
        <dbReference type="SAM" id="MobiDB-lite"/>
    </source>
</evidence>
<dbReference type="SUPFAM" id="SSF52540">
    <property type="entry name" value="P-loop containing nucleoside triphosphate hydrolases"/>
    <property type="match status" value="1"/>
</dbReference>
<dbReference type="InterPro" id="IPR027417">
    <property type="entry name" value="P-loop_NTPase"/>
</dbReference>
<dbReference type="SMART" id="SM00173">
    <property type="entry name" value="RAS"/>
    <property type="match status" value="1"/>
</dbReference>
<protein>
    <submittedName>
        <fullName evidence="3">Ras oncogene family protein, putative</fullName>
        <ecNumber evidence="3">1.1.1.63</ecNumber>
    </submittedName>
</protein>
<dbReference type="Gene3D" id="3.40.50.300">
    <property type="entry name" value="P-loop containing nucleotide triphosphate hydrolases"/>
    <property type="match status" value="1"/>
</dbReference>
<dbReference type="eggNOG" id="KOG0092">
    <property type="taxonomic scope" value="Eukaryota"/>
</dbReference>
<dbReference type="InParanoid" id="G0QV23"/>
<sequence length="203" mass="23153">MLGDSGVGKTSILNRFVQDKFDNNCPSTLGASFIPKVLIKGDKQYKFQIWDTAGQEKYKTLAPLYYRGFYQYLIKQNQNIQFLLDSHAALIVYDITNKQSFQVLQNWVNELNQNGPPNIVIAVVGNKVDLIEKEEVKYEDAKAYARNLKALFQYTSAKENKNVVDLFEQIAEKIDENQDQVQKEKGQSLRKDKGIEKAKGGCC</sequence>
<dbReference type="Proteomes" id="UP000008983">
    <property type="component" value="Unassembled WGS sequence"/>
</dbReference>
<dbReference type="OrthoDB" id="63533at2759"/>
<reference evidence="3 4" key="1">
    <citation type="submission" date="2011-07" db="EMBL/GenBank/DDBJ databases">
        <authorList>
            <person name="Coyne R."/>
            <person name="Brami D."/>
            <person name="Johnson J."/>
            <person name="Hostetler J."/>
            <person name="Hannick L."/>
            <person name="Clark T."/>
            <person name="Cassidy-Hanley D."/>
            <person name="Inman J."/>
        </authorList>
    </citation>
    <scope>NUCLEOTIDE SEQUENCE [LARGE SCALE GENOMIC DNA]</scope>
    <source>
        <strain evidence="3 4">G5</strain>
    </source>
</reference>
<organism evidence="3 4">
    <name type="scientific">Ichthyophthirius multifiliis</name>
    <name type="common">White spot disease agent</name>
    <name type="synonym">Ich</name>
    <dbReference type="NCBI Taxonomy" id="5932"/>
    <lineage>
        <taxon>Eukaryota</taxon>
        <taxon>Sar</taxon>
        <taxon>Alveolata</taxon>
        <taxon>Ciliophora</taxon>
        <taxon>Intramacronucleata</taxon>
        <taxon>Oligohymenophorea</taxon>
        <taxon>Hymenostomatida</taxon>
        <taxon>Ophryoglenina</taxon>
        <taxon>Ichthyophthirius</taxon>
    </lineage>
</organism>
<dbReference type="PROSITE" id="PS51421">
    <property type="entry name" value="RAS"/>
    <property type="match status" value="1"/>
</dbReference>
<dbReference type="GeneID" id="14907051"/>
<dbReference type="RefSeq" id="XP_004032517.1">
    <property type="nucleotide sequence ID" value="XM_004032469.1"/>
</dbReference>
<dbReference type="InterPro" id="IPR001806">
    <property type="entry name" value="Small_GTPase"/>
</dbReference>
<dbReference type="OMA" id="SESHRTC"/>
<dbReference type="GO" id="GO:0016491">
    <property type="term" value="F:oxidoreductase activity"/>
    <property type="evidence" value="ECO:0007669"/>
    <property type="project" value="UniProtKB-KW"/>
</dbReference>
<dbReference type="EC" id="1.1.1.63" evidence="3"/>
<dbReference type="PROSITE" id="PS51419">
    <property type="entry name" value="RAB"/>
    <property type="match status" value="1"/>
</dbReference>
<evidence type="ECO:0000256" key="1">
    <source>
        <dbReference type="ARBA" id="ARBA00022741"/>
    </source>
</evidence>
<name>G0QV23_ICHMU</name>
<dbReference type="PANTHER" id="PTHR47978">
    <property type="match status" value="1"/>
</dbReference>
<dbReference type="NCBIfam" id="TIGR00231">
    <property type="entry name" value="small_GTP"/>
    <property type="match status" value="1"/>
</dbReference>
<dbReference type="GO" id="GO:0005525">
    <property type="term" value="F:GTP binding"/>
    <property type="evidence" value="ECO:0007669"/>
    <property type="project" value="InterPro"/>
</dbReference>
<dbReference type="STRING" id="857967.G0QV23"/>